<dbReference type="InterPro" id="IPR041662">
    <property type="entry name" value="SusD-like_2"/>
</dbReference>
<sequence length="534" mass="60402">MKTKLLYMGLAIVLGLSTVSCTNDFESTNTDPNYMNVGDLHNPYEMFEPMFYGMARSCWTYYSWFWNDELAQYTVFSGGTTREENRYKIGESNFTSVWNNYCNYGNNCQHMIDMAVKYDVPAAQAVGMTLKVLIMSNLTDIYGDIPYKEAFKARSEQAITKPTFESQKEVYQDMLADLDSANNIYAAYIKKNASSADADFAPLDLMYNGDMAKWQKFNNTLRMRLLCRVSGRSEMNAGEQVQHMLDNPSQYPVFTSNSDNAVVNLTGNDPFQSYFHNMLKNDFTSSSYHAAEQVIKLMVYVDSVGIQSYFDPRLPIWFVEGSNGWAGAISGGTPAERSESNGDAAQLNYEVFVRDAAPINIMDYAEEQFILAEMSLKGEITGGEQAARQYYENGVRASMQKWAPWGAFSATPRAITDEDIDTYLASPLGSWDHYANKEQAIGEQKYLALFWTGMEAYHEIRRTGYPELTLGNGTDYNDYQYPQRFAYNNTTVANNADQVKAALARMGGDNTMKTPVWWSKQAITGKLLFTYSAH</sequence>
<protein>
    <submittedName>
        <fullName evidence="2">SusD/RagB family nutrient-binding outer membrane lipoprotein</fullName>
    </submittedName>
</protein>
<evidence type="ECO:0000313" key="3">
    <source>
        <dbReference type="Proteomes" id="UP000483362"/>
    </source>
</evidence>
<dbReference type="Proteomes" id="UP000483362">
    <property type="component" value="Unassembled WGS sequence"/>
</dbReference>
<keyword evidence="2" id="KW-0449">Lipoprotein</keyword>
<evidence type="ECO:0000256" key="1">
    <source>
        <dbReference type="SAM" id="SignalP"/>
    </source>
</evidence>
<keyword evidence="3" id="KW-1185">Reference proteome</keyword>
<dbReference type="AlphaFoldDB" id="A0A6L5XDE3"/>
<keyword evidence="1" id="KW-0732">Signal</keyword>
<dbReference type="PROSITE" id="PS51257">
    <property type="entry name" value="PROKAR_LIPOPROTEIN"/>
    <property type="match status" value="1"/>
</dbReference>
<feature type="chain" id="PRO_5026803234" evidence="1">
    <location>
        <begin position="23"/>
        <end position="534"/>
    </location>
</feature>
<dbReference type="SUPFAM" id="SSF48452">
    <property type="entry name" value="TPR-like"/>
    <property type="match status" value="1"/>
</dbReference>
<proteinExistence type="predicted"/>
<feature type="signal peptide" evidence="1">
    <location>
        <begin position="1"/>
        <end position="22"/>
    </location>
</feature>
<organism evidence="2 3">
    <name type="scientific">Sodaliphilus pleomorphus</name>
    <dbReference type="NCBI Taxonomy" id="2606626"/>
    <lineage>
        <taxon>Bacteria</taxon>
        <taxon>Pseudomonadati</taxon>
        <taxon>Bacteroidota</taxon>
        <taxon>Bacteroidia</taxon>
        <taxon>Bacteroidales</taxon>
        <taxon>Muribaculaceae</taxon>
        <taxon>Sodaliphilus</taxon>
    </lineage>
</organism>
<dbReference type="Gene3D" id="1.25.40.390">
    <property type="match status" value="1"/>
</dbReference>
<dbReference type="Pfam" id="PF12771">
    <property type="entry name" value="SusD-like_2"/>
    <property type="match status" value="1"/>
</dbReference>
<comment type="caution">
    <text evidence="2">The sequence shown here is derived from an EMBL/GenBank/DDBJ whole genome shotgun (WGS) entry which is preliminary data.</text>
</comment>
<dbReference type="InterPro" id="IPR011990">
    <property type="entry name" value="TPR-like_helical_dom_sf"/>
</dbReference>
<accession>A0A6L5XDE3</accession>
<dbReference type="EMBL" id="VULT01000007">
    <property type="protein sequence ID" value="MSS17268.1"/>
    <property type="molecule type" value="Genomic_DNA"/>
</dbReference>
<reference evidence="2 3" key="1">
    <citation type="submission" date="2019-08" db="EMBL/GenBank/DDBJ databases">
        <title>In-depth cultivation of the pig gut microbiome towards novel bacterial diversity and tailored functional studies.</title>
        <authorList>
            <person name="Wylensek D."/>
            <person name="Hitch T.C.A."/>
            <person name="Clavel T."/>
        </authorList>
    </citation>
    <scope>NUCLEOTIDE SEQUENCE [LARGE SCALE GENOMIC DNA]</scope>
    <source>
        <strain evidence="2 3">Oil-RF-744-WCA-WT-10</strain>
    </source>
</reference>
<evidence type="ECO:0000313" key="2">
    <source>
        <dbReference type="EMBL" id="MSS17268.1"/>
    </source>
</evidence>
<name>A0A6L5XDE3_9BACT</name>
<gene>
    <name evidence="2" type="ORF">FYJ29_05755</name>
</gene>